<name>G5J2U7_CROWT</name>
<comment type="caution">
    <text evidence="3">The sequence shown here is derived from an EMBL/GenBank/DDBJ whole genome shotgun (WGS) entry which is preliminary data.</text>
</comment>
<dbReference type="AlphaFoldDB" id="G5J2U7"/>
<comment type="pathway">
    <text evidence="2">Amino-sugar metabolism; 1,6-anhydro-N-acetylmuramate degradation.</text>
</comment>
<comment type="similarity">
    <text evidence="2">Belongs to the anhydro-N-acetylmuramic acid kinase family.</text>
</comment>
<dbReference type="Proteomes" id="UP000003477">
    <property type="component" value="Unassembled WGS sequence"/>
</dbReference>
<dbReference type="RefSeq" id="WP_007310176.1">
    <property type="nucleotide sequence ID" value="NZ_AESD01000279.1"/>
</dbReference>
<dbReference type="GO" id="GO:0009254">
    <property type="term" value="P:peptidoglycan turnover"/>
    <property type="evidence" value="ECO:0007669"/>
    <property type="project" value="UniProtKB-UniRule"/>
</dbReference>
<dbReference type="HAMAP" id="MF_01270">
    <property type="entry name" value="AnhMurNAc_kinase"/>
    <property type="match status" value="1"/>
</dbReference>
<comment type="pathway">
    <text evidence="2">Cell wall biogenesis; peptidoglycan recycling.</text>
</comment>
<evidence type="ECO:0000256" key="2">
    <source>
        <dbReference type="HAMAP-Rule" id="MF_01270"/>
    </source>
</evidence>
<dbReference type="Pfam" id="PF03702">
    <property type="entry name" value="AnmK"/>
    <property type="match status" value="1"/>
</dbReference>
<dbReference type="GO" id="GO:0006040">
    <property type="term" value="P:amino sugar metabolic process"/>
    <property type="evidence" value="ECO:0007669"/>
    <property type="project" value="InterPro"/>
</dbReference>
<dbReference type="Gene3D" id="3.30.420.40">
    <property type="match status" value="2"/>
</dbReference>
<protein>
    <recommendedName>
        <fullName evidence="2">Anhydro-N-acetylmuramic acid kinase</fullName>
        <ecNumber evidence="2">2.7.1.170</ecNumber>
    </recommendedName>
    <alternativeName>
        <fullName evidence="2">AnhMurNAc kinase</fullName>
    </alternativeName>
</protein>
<dbReference type="EMBL" id="AESD01000279">
    <property type="protein sequence ID" value="EHJ13488.1"/>
    <property type="molecule type" value="Genomic_DNA"/>
</dbReference>
<dbReference type="InterPro" id="IPR043129">
    <property type="entry name" value="ATPase_NBD"/>
</dbReference>
<reference evidence="3 4" key="1">
    <citation type="journal article" date="2011" name="Front. Microbiol.">
        <title>Two Strains of Crocosphaera watsonii with Highly Conserved Genomes are Distinguished by Strain-Specific Features.</title>
        <authorList>
            <person name="Bench S.R."/>
            <person name="Ilikchyan I.N."/>
            <person name="Tripp H.J."/>
            <person name="Zehr J.P."/>
        </authorList>
    </citation>
    <scope>NUCLEOTIDE SEQUENCE [LARGE SCALE GENOMIC DNA]</scope>
    <source>
        <strain evidence="3 4">WH 0003</strain>
    </source>
</reference>
<dbReference type="GeneID" id="88765580"/>
<dbReference type="PANTHER" id="PTHR30605">
    <property type="entry name" value="ANHYDRO-N-ACETYLMURAMIC ACID KINASE"/>
    <property type="match status" value="1"/>
</dbReference>
<dbReference type="PANTHER" id="PTHR30605:SF0">
    <property type="entry name" value="ANHYDRO-N-ACETYLMURAMIC ACID KINASE"/>
    <property type="match status" value="1"/>
</dbReference>
<dbReference type="GO" id="GO:0097175">
    <property type="term" value="P:1,6-anhydro-N-acetyl-beta-muramic acid catabolic process"/>
    <property type="evidence" value="ECO:0007669"/>
    <property type="project" value="UniProtKB-UniRule"/>
</dbReference>
<keyword evidence="2" id="KW-0119">Carbohydrate metabolism</keyword>
<dbReference type="CDD" id="cd24050">
    <property type="entry name" value="ASKHA_NBD_ANMK"/>
    <property type="match status" value="1"/>
</dbReference>
<dbReference type="EC" id="2.7.1.170" evidence="2"/>
<dbReference type="UniPathway" id="UPA00544"/>
<evidence type="ECO:0000256" key="1">
    <source>
        <dbReference type="ARBA" id="ARBA00022777"/>
    </source>
</evidence>
<keyword evidence="1 2" id="KW-0418">Kinase</keyword>
<dbReference type="UniPathway" id="UPA00343"/>
<dbReference type="PATRIC" id="fig|423471.3.peg.1715"/>
<dbReference type="GO" id="GO:0016301">
    <property type="term" value="F:kinase activity"/>
    <property type="evidence" value="ECO:0007669"/>
    <property type="project" value="UniProtKB-KW"/>
</dbReference>
<keyword evidence="2" id="KW-0547">Nucleotide-binding</keyword>
<keyword evidence="2 3" id="KW-0808">Transferase</keyword>
<gene>
    <name evidence="2" type="primary">anmK</name>
    <name evidence="3" type="ORF">CWATWH0003_1829</name>
</gene>
<keyword evidence="2" id="KW-0067">ATP-binding</keyword>
<dbReference type="SUPFAM" id="SSF53067">
    <property type="entry name" value="Actin-like ATPase domain"/>
    <property type="match status" value="1"/>
</dbReference>
<proteinExistence type="inferred from homology"/>
<sequence>MYCLGLMSGTSVDSIDAALVKITGKELDLNIELLSGINHDYPDKLRATILEVAGGKPLSMEAYAQLDEAIALCFVEAVDKIKQNHPNIELIGSHGQTVYHRPPNQENIGYTLQLGRGEIIANLTGITTVNNFRVADIAAGGQGAPLVSKIDAYLLSDPEKYRCVQNIGGIGNVTYLPAKKEDNWQKKVMGWDTGPGNMLIDLAVQKFSNGEKNYDKNGEWAAQGNPYLELIEKWLKHDFFQQPPPKSTGRELFGADYLEQCWQDAQKYNLSETDFLATITDLTAASIAHNYQQFIKHPIDEILLCGGGSLNLYLKKRIQAHFPGSTAVRTTDEVGMNSDFKEAIAFAILAYWRYVSKLPGNLPQVTGAKQERLLGDIHYPL</sequence>
<dbReference type="NCBIfam" id="NF007143">
    <property type="entry name" value="PRK09585.2-2"/>
    <property type="match status" value="1"/>
</dbReference>
<feature type="binding site" evidence="2">
    <location>
        <begin position="9"/>
        <end position="16"/>
    </location>
    <ligand>
        <name>ATP</name>
        <dbReference type="ChEBI" id="CHEBI:30616"/>
    </ligand>
</feature>
<dbReference type="GO" id="GO:0016773">
    <property type="term" value="F:phosphotransferase activity, alcohol group as acceptor"/>
    <property type="evidence" value="ECO:0007669"/>
    <property type="project" value="UniProtKB-UniRule"/>
</dbReference>
<evidence type="ECO:0000313" key="3">
    <source>
        <dbReference type="EMBL" id="EHJ13488.1"/>
    </source>
</evidence>
<organism evidence="3 4">
    <name type="scientific">Crocosphaera watsonii WH 0003</name>
    <dbReference type="NCBI Taxonomy" id="423471"/>
    <lineage>
        <taxon>Bacteria</taxon>
        <taxon>Bacillati</taxon>
        <taxon>Cyanobacteriota</taxon>
        <taxon>Cyanophyceae</taxon>
        <taxon>Oscillatoriophycideae</taxon>
        <taxon>Chroococcales</taxon>
        <taxon>Aphanothecaceae</taxon>
        <taxon>Crocosphaera</taxon>
    </lineage>
</organism>
<comment type="function">
    <text evidence="2">Catalyzes the specific phosphorylation of 1,6-anhydro-N-acetylmuramic acid (anhMurNAc) with the simultaneous cleavage of the 1,6-anhydro ring, generating MurNAc-6-P. Is required for the utilization of anhMurNAc either imported from the medium or derived from its own cell wall murein, and thus plays a role in cell wall recycling.</text>
</comment>
<evidence type="ECO:0000313" key="4">
    <source>
        <dbReference type="Proteomes" id="UP000003477"/>
    </source>
</evidence>
<dbReference type="NCBIfam" id="NF007148">
    <property type="entry name" value="PRK09585.3-2"/>
    <property type="match status" value="1"/>
</dbReference>
<comment type="catalytic activity">
    <reaction evidence="2">
        <text>1,6-anhydro-N-acetyl-beta-muramate + ATP + H2O = N-acetyl-D-muramate 6-phosphate + ADP + H(+)</text>
        <dbReference type="Rhea" id="RHEA:24952"/>
        <dbReference type="ChEBI" id="CHEBI:15377"/>
        <dbReference type="ChEBI" id="CHEBI:15378"/>
        <dbReference type="ChEBI" id="CHEBI:30616"/>
        <dbReference type="ChEBI" id="CHEBI:58690"/>
        <dbReference type="ChEBI" id="CHEBI:58722"/>
        <dbReference type="ChEBI" id="CHEBI:456216"/>
        <dbReference type="EC" id="2.7.1.170"/>
    </reaction>
</comment>
<dbReference type="InterPro" id="IPR005338">
    <property type="entry name" value="Anhydro_N_Ac-Mur_kinase"/>
</dbReference>
<accession>G5J2U7</accession>
<dbReference type="GO" id="GO:0005524">
    <property type="term" value="F:ATP binding"/>
    <property type="evidence" value="ECO:0007669"/>
    <property type="project" value="UniProtKB-UniRule"/>
</dbReference>